<evidence type="ECO:0000259" key="1">
    <source>
        <dbReference type="SMART" id="SM00460"/>
    </source>
</evidence>
<dbReference type="OrthoDB" id="9804872at2"/>
<dbReference type="PANTHER" id="PTHR38339:SF1">
    <property type="entry name" value="TRANSGLUTAMINASE-LIKE DOMAIN-CONTAINING PROTEIN"/>
    <property type="match status" value="1"/>
</dbReference>
<dbReference type="HOGENOM" id="CLU_057059_0_0_5"/>
<dbReference type="Gene3D" id="3.10.620.30">
    <property type="match status" value="1"/>
</dbReference>
<keyword evidence="3" id="KW-1185">Reference proteome</keyword>
<keyword evidence="2" id="KW-0378">Hydrolase</keyword>
<proteinExistence type="predicted"/>
<protein>
    <submittedName>
        <fullName evidence="2">Predicted transglutaminase-like enzyme, putative cysteine protease</fullName>
    </submittedName>
</protein>
<gene>
    <name evidence="2" type="ORF">RB2654_12549</name>
</gene>
<dbReference type="SMART" id="SM00460">
    <property type="entry name" value="TGc"/>
    <property type="match status" value="1"/>
</dbReference>
<dbReference type="EMBL" id="AAMT01000003">
    <property type="protein sequence ID" value="EAQ13901.1"/>
    <property type="molecule type" value="Genomic_DNA"/>
</dbReference>
<dbReference type="STRING" id="314271.RB2654_12549"/>
<dbReference type="Proteomes" id="UP000002931">
    <property type="component" value="Unassembled WGS sequence"/>
</dbReference>
<comment type="caution">
    <text evidence="2">The sequence shown here is derived from an EMBL/GenBank/DDBJ whole genome shotgun (WGS) entry which is preliminary data.</text>
</comment>
<evidence type="ECO:0000313" key="3">
    <source>
        <dbReference type="Proteomes" id="UP000002931"/>
    </source>
</evidence>
<dbReference type="SUPFAM" id="SSF54001">
    <property type="entry name" value="Cysteine proteinases"/>
    <property type="match status" value="1"/>
</dbReference>
<feature type="domain" description="Transglutaminase-like" evidence="1">
    <location>
        <begin position="200"/>
        <end position="275"/>
    </location>
</feature>
<dbReference type="GO" id="GO:0006508">
    <property type="term" value="P:proteolysis"/>
    <property type="evidence" value="ECO:0007669"/>
    <property type="project" value="UniProtKB-KW"/>
</dbReference>
<dbReference type="GO" id="GO:0008233">
    <property type="term" value="F:peptidase activity"/>
    <property type="evidence" value="ECO:0007669"/>
    <property type="project" value="UniProtKB-KW"/>
</dbReference>
<sequence length="363" mass="38984">MIDRRSLMKLGAAAPFAAMLPKAGLAAFQPQPSGWRLFELTTRVDLPAGGKPSQAWVPVPSVHEGGWMKPQAVEWTTNADRAEIVTDGPSGAQYLHAEWSGVETATLNIVARVETQDRAKDLSAPTGDASLSAEERALYTAATELLPTDGIVKETADMITRYADTDLRKARAIYEWIVENTARNPDTPGCGLGDIASMLEVGDLTGKCADLNALYVGLARAAGLPARDVYGLRVAPSAFGYKSLGAGSEDVTKAQHCRAEVFVDGYGWIPADPADVRKVMLQEGEGNLPLDHPLVEDARAGLFGSWEGNWIGYNFAHDVVLPGAENATVPFLMYPQAEIDGKPRDELDPATFAYAITAVELTR</sequence>
<dbReference type="PANTHER" id="PTHR38339">
    <property type="entry name" value="TRANSGLUTAMINASE DOMAIN PROTEIN"/>
    <property type="match status" value="1"/>
</dbReference>
<dbReference type="AlphaFoldDB" id="A3VCN3"/>
<dbReference type="Pfam" id="PF01841">
    <property type="entry name" value="Transglut_core"/>
    <property type="match status" value="1"/>
</dbReference>
<accession>A3VCN3</accession>
<dbReference type="InterPro" id="IPR002931">
    <property type="entry name" value="Transglutaminase-like"/>
</dbReference>
<reference evidence="2 3" key="1">
    <citation type="journal article" date="2010" name="J. Bacteriol.">
        <title>Genome sequences of Pelagibaca bermudensis HTCC2601T and Maritimibacter alkaliphilus HTCC2654T, the type strains of two marine Roseobacter genera.</title>
        <authorList>
            <person name="Thrash J.C."/>
            <person name="Cho J.C."/>
            <person name="Ferriera S."/>
            <person name="Johnson J."/>
            <person name="Vergin K.L."/>
            <person name="Giovannoni S.J."/>
        </authorList>
    </citation>
    <scope>NUCLEOTIDE SEQUENCE [LARGE SCALE GENOMIC DNA]</scope>
    <source>
        <strain evidence="2 3">HTCC2654</strain>
    </source>
</reference>
<dbReference type="eggNOG" id="COG1305">
    <property type="taxonomic scope" value="Bacteria"/>
</dbReference>
<name>A3VCN3_9RHOB</name>
<evidence type="ECO:0000313" key="2">
    <source>
        <dbReference type="EMBL" id="EAQ13901.1"/>
    </source>
</evidence>
<dbReference type="RefSeq" id="WP_008332122.1">
    <property type="nucleotide sequence ID" value="NZ_CH902578.1"/>
</dbReference>
<organism evidence="2 3">
    <name type="scientific">Maritimibacter alkaliphilus HTCC2654</name>
    <dbReference type="NCBI Taxonomy" id="314271"/>
    <lineage>
        <taxon>Bacteria</taxon>
        <taxon>Pseudomonadati</taxon>
        <taxon>Pseudomonadota</taxon>
        <taxon>Alphaproteobacteria</taxon>
        <taxon>Rhodobacterales</taxon>
        <taxon>Roseobacteraceae</taxon>
        <taxon>Maritimibacter</taxon>
    </lineage>
</organism>
<dbReference type="InterPro" id="IPR038765">
    <property type="entry name" value="Papain-like_cys_pep_sf"/>
</dbReference>
<keyword evidence="2" id="KW-0645">Protease</keyword>